<gene>
    <name evidence="2" type="ORF">GPUH_LOCUS18340</name>
</gene>
<feature type="signal peptide" evidence="1">
    <location>
        <begin position="1"/>
        <end position="16"/>
    </location>
</feature>
<dbReference type="Proteomes" id="UP000271098">
    <property type="component" value="Unassembled WGS sequence"/>
</dbReference>
<protein>
    <submittedName>
        <fullName evidence="4">PDZ domain-containing protein</fullName>
    </submittedName>
</protein>
<dbReference type="PANTHER" id="PTHR10316:SF40">
    <property type="entry name" value="LD27118P"/>
    <property type="match status" value="1"/>
</dbReference>
<dbReference type="WBParaSite" id="GPUH_0001836501-mRNA-1">
    <property type="protein sequence ID" value="GPUH_0001836501-mRNA-1"/>
    <property type="gene ID" value="GPUH_0001836501"/>
</dbReference>
<sequence length="124" mass="13735">MHLGLICILVQVACQPQEVPFTVHGGAAEGRLILVELVRHPDLLTVLAMDDIILSINGRKVSGMLLCGVRRLLEKLFSATETFCMEVANNGSMPSDLREILANKDYTELQIVIRNNVYEKTVPC</sequence>
<evidence type="ECO:0000313" key="2">
    <source>
        <dbReference type="EMBL" id="VDN31536.1"/>
    </source>
</evidence>
<keyword evidence="1" id="KW-0732">Signal</keyword>
<evidence type="ECO:0000256" key="1">
    <source>
        <dbReference type="SAM" id="SignalP"/>
    </source>
</evidence>
<dbReference type="GO" id="GO:0005737">
    <property type="term" value="C:cytoplasm"/>
    <property type="evidence" value="ECO:0007669"/>
    <property type="project" value="TreeGrafter"/>
</dbReference>
<reference evidence="4" key="1">
    <citation type="submission" date="2016-06" db="UniProtKB">
        <authorList>
            <consortium name="WormBaseParasite"/>
        </authorList>
    </citation>
    <scope>IDENTIFICATION</scope>
</reference>
<proteinExistence type="predicted"/>
<evidence type="ECO:0000313" key="4">
    <source>
        <dbReference type="WBParaSite" id="GPUH_0001836501-mRNA-1"/>
    </source>
</evidence>
<dbReference type="SUPFAM" id="SSF50156">
    <property type="entry name" value="PDZ domain-like"/>
    <property type="match status" value="1"/>
</dbReference>
<feature type="chain" id="PRO_5043139094" evidence="1">
    <location>
        <begin position="17"/>
        <end position="124"/>
    </location>
</feature>
<dbReference type="AlphaFoldDB" id="A0A183EBJ9"/>
<dbReference type="GO" id="GO:0007165">
    <property type="term" value="P:signal transduction"/>
    <property type="evidence" value="ECO:0007669"/>
    <property type="project" value="TreeGrafter"/>
</dbReference>
<dbReference type="OrthoDB" id="66881at2759"/>
<name>A0A183EBJ9_9BILA</name>
<dbReference type="PANTHER" id="PTHR10316">
    <property type="entry name" value="MEMBRANE ASSOCIATED GUANYLATE KINASE-RELATED"/>
    <property type="match status" value="1"/>
</dbReference>
<dbReference type="EMBL" id="UYRT01086588">
    <property type="protein sequence ID" value="VDN31536.1"/>
    <property type="molecule type" value="Genomic_DNA"/>
</dbReference>
<accession>A0A183EBJ9</accession>
<organism evidence="4">
    <name type="scientific">Gongylonema pulchrum</name>
    <dbReference type="NCBI Taxonomy" id="637853"/>
    <lineage>
        <taxon>Eukaryota</taxon>
        <taxon>Metazoa</taxon>
        <taxon>Ecdysozoa</taxon>
        <taxon>Nematoda</taxon>
        <taxon>Chromadorea</taxon>
        <taxon>Rhabditida</taxon>
        <taxon>Spirurina</taxon>
        <taxon>Spiruromorpha</taxon>
        <taxon>Spiruroidea</taxon>
        <taxon>Gongylonematidae</taxon>
        <taxon>Gongylonema</taxon>
    </lineage>
</organism>
<reference evidence="2 3" key="2">
    <citation type="submission" date="2018-11" db="EMBL/GenBank/DDBJ databases">
        <authorList>
            <consortium name="Pathogen Informatics"/>
        </authorList>
    </citation>
    <scope>NUCLEOTIDE SEQUENCE [LARGE SCALE GENOMIC DNA]</scope>
</reference>
<keyword evidence="3" id="KW-1185">Reference proteome</keyword>
<evidence type="ECO:0000313" key="3">
    <source>
        <dbReference type="Proteomes" id="UP000271098"/>
    </source>
</evidence>
<dbReference type="InterPro" id="IPR036034">
    <property type="entry name" value="PDZ_sf"/>
</dbReference>